<organism evidence="1">
    <name type="scientific">Arundo donax</name>
    <name type="common">Giant reed</name>
    <name type="synonym">Donax arundinaceus</name>
    <dbReference type="NCBI Taxonomy" id="35708"/>
    <lineage>
        <taxon>Eukaryota</taxon>
        <taxon>Viridiplantae</taxon>
        <taxon>Streptophyta</taxon>
        <taxon>Embryophyta</taxon>
        <taxon>Tracheophyta</taxon>
        <taxon>Spermatophyta</taxon>
        <taxon>Magnoliopsida</taxon>
        <taxon>Liliopsida</taxon>
        <taxon>Poales</taxon>
        <taxon>Poaceae</taxon>
        <taxon>PACMAD clade</taxon>
        <taxon>Arundinoideae</taxon>
        <taxon>Arundineae</taxon>
        <taxon>Arundo</taxon>
    </lineage>
</organism>
<reference evidence="1" key="1">
    <citation type="submission" date="2014-09" db="EMBL/GenBank/DDBJ databases">
        <authorList>
            <person name="Magalhaes I.L.F."/>
            <person name="Oliveira U."/>
            <person name="Santos F.R."/>
            <person name="Vidigal T.H.D.A."/>
            <person name="Brescovit A.D."/>
            <person name="Santos A.J."/>
        </authorList>
    </citation>
    <scope>NUCLEOTIDE SEQUENCE</scope>
    <source>
        <tissue evidence="1">Shoot tissue taken approximately 20 cm above the soil surface</tissue>
    </source>
</reference>
<protein>
    <submittedName>
        <fullName evidence="1">Uncharacterized protein</fullName>
    </submittedName>
</protein>
<reference evidence="1" key="2">
    <citation type="journal article" date="2015" name="Data Brief">
        <title>Shoot transcriptome of the giant reed, Arundo donax.</title>
        <authorList>
            <person name="Barrero R.A."/>
            <person name="Guerrero F.D."/>
            <person name="Moolhuijzen P."/>
            <person name="Goolsby J.A."/>
            <person name="Tidwell J."/>
            <person name="Bellgard S.E."/>
            <person name="Bellgard M.I."/>
        </authorList>
    </citation>
    <scope>NUCLEOTIDE SEQUENCE</scope>
    <source>
        <tissue evidence="1">Shoot tissue taken approximately 20 cm above the soil surface</tissue>
    </source>
</reference>
<accession>A0A0A9G6J0</accession>
<dbReference type="AlphaFoldDB" id="A0A0A9G6J0"/>
<sequence length="29" mass="3462">MFARRGNLQYTIEWALQAARFVRCRGAFE</sequence>
<name>A0A0A9G6J0_ARUDO</name>
<proteinExistence type="predicted"/>
<dbReference type="EMBL" id="GBRH01181588">
    <property type="protein sequence ID" value="JAE16308.1"/>
    <property type="molecule type" value="Transcribed_RNA"/>
</dbReference>
<evidence type="ECO:0000313" key="1">
    <source>
        <dbReference type="EMBL" id="JAE16308.1"/>
    </source>
</evidence>